<dbReference type="Proteomes" id="UP000198287">
    <property type="component" value="Unassembled WGS sequence"/>
</dbReference>
<feature type="region of interest" description="Disordered" evidence="4">
    <location>
        <begin position="184"/>
        <end position="210"/>
    </location>
</feature>
<proteinExistence type="predicted"/>
<dbReference type="Pfam" id="PF13639">
    <property type="entry name" value="zf-RING_2"/>
    <property type="match status" value="1"/>
</dbReference>
<reference evidence="6 7" key="1">
    <citation type="submission" date="2015-12" db="EMBL/GenBank/DDBJ databases">
        <title>The genome of Folsomia candida.</title>
        <authorList>
            <person name="Faddeeva A."/>
            <person name="Derks M.F."/>
            <person name="Anvar Y."/>
            <person name="Smit S."/>
            <person name="Van Straalen N."/>
            <person name="Roelofs D."/>
        </authorList>
    </citation>
    <scope>NUCLEOTIDE SEQUENCE [LARGE SCALE GENOMIC DNA]</scope>
    <source>
        <strain evidence="6 7">VU population</strain>
        <tissue evidence="6">Whole body</tissue>
    </source>
</reference>
<evidence type="ECO:0000256" key="2">
    <source>
        <dbReference type="ARBA" id="ARBA00022833"/>
    </source>
</evidence>
<evidence type="ECO:0000259" key="5">
    <source>
        <dbReference type="PROSITE" id="PS50089"/>
    </source>
</evidence>
<keyword evidence="1 3" id="KW-0863">Zinc-finger</keyword>
<dbReference type="InterPro" id="IPR013083">
    <property type="entry name" value="Znf_RING/FYVE/PHD"/>
</dbReference>
<keyword evidence="1 3" id="KW-0479">Metal-binding</keyword>
<dbReference type="EMBL" id="LNIX01000001">
    <property type="protein sequence ID" value="OXA64875.1"/>
    <property type="molecule type" value="Genomic_DNA"/>
</dbReference>
<dbReference type="GO" id="GO:0008270">
    <property type="term" value="F:zinc ion binding"/>
    <property type="evidence" value="ECO:0007669"/>
    <property type="project" value="UniProtKB-KW"/>
</dbReference>
<dbReference type="Gene3D" id="3.30.40.10">
    <property type="entry name" value="Zinc/RING finger domain, C3HC4 (zinc finger)"/>
    <property type="match status" value="1"/>
</dbReference>
<feature type="compositionally biased region" description="Polar residues" evidence="4">
    <location>
        <begin position="184"/>
        <end position="201"/>
    </location>
</feature>
<dbReference type="OrthoDB" id="539213at2759"/>
<dbReference type="Gene3D" id="1.25.40.20">
    <property type="entry name" value="Ankyrin repeat-containing domain"/>
    <property type="match status" value="1"/>
</dbReference>
<dbReference type="SUPFAM" id="SSF48403">
    <property type="entry name" value="Ankyrin repeat"/>
    <property type="match status" value="1"/>
</dbReference>
<accession>A0A226F4Y9</accession>
<dbReference type="SMART" id="SM00184">
    <property type="entry name" value="RING"/>
    <property type="match status" value="1"/>
</dbReference>
<dbReference type="InterPro" id="IPR002110">
    <property type="entry name" value="Ankyrin_rpt"/>
</dbReference>
<evidence type="ECO:0000313" key="7">
    <source>
        <dbReference type="Proteomes" id="UP000198287"/>
    </source>
</evidence>
<dbReference type="InterPro" id="IPR001841">
    <property type="entry name" value="Znf_RING"/>
</dbReference>
<evidence type="ECO:0000256" key="3">
    <source>
        <dbReference type="PROSITE-ProRule" id="PRU00175"/>
    </source>
</evidence>
<comment type="caution">
    <text evidence="6">The sequence shown here is derived from an EMBL/GenBank/DDBJ whole genome shotgun (WGS) entry which is preliminary data.</text>
</comment>
<dbReference type="SUPFAM" id="SSF57850">
    <property type="entry name" value="RING/U-box"/>
    <property type="match status" value="1"/>
</dbReference>
<organism evidence="6 7">
    <name type="scientific">Folsomia candida</name>
    <name type="common">Springtail</name>
    <dbReference type="NCBI Taxonomy" id="158441"/>
    <lineage>
        <taxon>Eukaryota</taxon>
        <taxon>Metazoa</taxon>
        <taxon>Ecdysozoa</taxon>
        <taxon>Arthropoda</taxon>
        <taxon>Hexapoda</taxon>
        <taxon>Collembola</taxon>
        <taxon>Entomobryomorpha</taxon>
        <taxon>Isotomoidea</taxon>
        <taxon>Isotomidae</taxon>
        <taxon>Proisotominae</taxon>
        <taxon>Folsomia</taxon>
    </lineage>
</organism>
<protein>
    <submittedName>
        <fullName evidence="6">Espin</fullName>
    </submittedName>
</protein>
<feature type="domain" description="RING-type" evidence="5">
    <location>
        <begin position="3"/>
        <end position="44"/>
    </location>
</feature>
<keyword evidence="7" id="KW-1185">Reference proteome</keyword>
<dbReference type="Pfam" id="PF12796">
    <property type="entry name" value="Ank_2"/>
    <property type="match status" value="1"/>
</dbReference>
<evidence type="ECO:0000256" key="1">
    <source>
        <dbReference type="ARBA" id="ARBA00022771"/>
    </source>
</evidence>
<dbReference type="PROSITE" id="PS50089">
    <property type="entry name" value="ZF_RING_2"/>
    <property type="match status" value="1"/>
</dbReference>
<sequence>MECPICLDQFSNEVDDYFVTTRNGHIFHNSCLSRVKTRTCPTCRDCSIEECDLIRLRNVDAVRSVSEKPAAENSANQEFQILSDLILLGDKERFKNFMDTSQFDAKYKDELTGKNLAHISAENGRLGILQFLRDGVGLNMDEVDGSGAKILDIALRSGHNDIVSFLVPDTSSGPLLMMDVATNPSTSTTHFEQGETPSISRSDLEQSDNEDDCRTIFIDHNPSSSFLKSASLNDQDSDYKLVIVGVGQAKPVKFQ</sequence>
<dbReference type="AlphaFoldDB" id="A0A226F4Y9"/>
<evidence type="ECO:0000256" key="4">
    <source>
        <dbReference type="SAM" id="MobiDB-lite"/>
    </source>
</evidence>
<gene>
    <name evidence="6" type="ORF">Fcan01_00256</name>
</gene>
<evidence type="ECO:0000313" key="6">
    <source>
        <dbReference type="EMBL" id="OXA64875.1"/>
    </source>
</evidence>
<keyword evidence="2" id="KW-0862">Zinc</keyword>
<name>A0A226F4Y9_FOLCA</name>
<dbReference type="InterPro" id="IPR036770">
    <property type="entry name" value="Ankyrin_rpt-contain_sf"/>
</dbReference>